<evidence type="ECO:0008006" key="4">
    <source>
        <dbReference type="Google" id="ProtNLM"/>
    </source>
</evidence>
<dbReference type="AlphaFoldDB" id="A0A833T1W3"/>
<keyword evidence="3" id="KW-1185">Reference proteome</keyword>
<evidence type="ECO:0000313" key="2">
    <source>
        <dbReference type="EMBL" id="KAF4044623.1"/>
    </source>
</evidence>
<evidence type="ECO:0000313" key="3">
    <source>
        <dbReference type="Proteomes" id="UP000602510"/>
    </source>
</evidence>
<dbReference type="EMBL" id="WSZM01000063">
    <property type="protein sequence ID" value="KAF4044623.1"/>
    <property type="molecule type" value="Genomic_DNA"/>
</dbReference>
<feature type="signal peptide" evidence="1">
    <location>
        <begin position="1"/>
        <end position="25"/>
    </location>
</feature>
<feature type="chain" id="PRO_5033034993" description="Secreted RxLR effector peptide protein" evidence="1">
    <location>
        <begin position="26"/>
        <end position="68"/>
    </location>
</feature>
<evidence type="ECO:0000256" key="1">
    <source>
        <dbReference type="SAM" id="SignalP"/>
    </source>
</evidence>
<gene>
    <name evidence="2" type="ORF">GN244_ATG03029</name>
</gene>
<proteinExistence type="predicted"/>
<sequence>MPTLSRKKVLLSRLLLAWRNQLCLSADSEASSDEDSSDEDISYAPLYLVFKSRRYVTPRERVDAHHHG</sequence>
<comment type="caution">
    <text evidence="2">The sequence shown here is derived from an EMBL/GenBank/DDBJ whole genome shotgun (WGS) entry which is preliminary data.</text>
</comment>
<organism evidence="2 3">
    <name type="scientific">Phytophthora infestans</name>
    <name type="common">Potato late blight agent</name>
    <name type="synonym">Botrytis infestans</name>
    <dbReference type="NCBI Taxonomy" id="4787"/>
    <lineage>
        <taxon>Eukaryota</taxon>
        <taxon>Sar</taxon>
        <taxon>Stramenopiles</taxon>
        <taxon>Oomycota</taxon>
        <taxon>Peronosporomycetes</taxon>
        <taxon>Peronosporales</taxon>
        <taxon>Peronosporaceae</taxon>
        <taxon>Phytophthora</taxon>
    </lineage>
</organism>
<reference evidence="2" key="1">
    <citation type="submission" date="2020-04" db="EMBL/GenBank/DDBJ databases">
        <title>Hybrid Assembly of Korean Phytophthora infestans isolates.</title>
        <authorList>
            <person name="Prokchorchik M."/>
            <person name="Lee Y."/>
            <person name="Seo J."/>
            <person name="Cho J.-H."/>
            <person name="Park Y.-E."/>
            <person name="Jang D.-C."/>
            <person name="Im J.-S."/>
            <person name="Choi J.-G."/>
            <person name="Park H.-J."/>
            <person name="Lee G.-B."/>
            <person name="Lee Y.-G."/>
            <person name="Hong S.-Y."/>
            <person name="Cho K."/>
            <person name="Sohn K.H."/>
        </authorList>
    </citation>
    <scope>NUCLEOTIDE SEQUENCE</scope>
    <source>
        <strain evidence="2">KR_1_A1</strain>
    </source>
</reference>
<accession>A0A833T1W3</accession>
<name>A0A833T1W3_PHYIN</name>
<dbReference type="Proteomes" id="UP000602510">
    <property type="component" value="Unassembled WGS sequence"/>
</dbReference>
<keyword evidence="1" id="KW-0732">Signal</keyword>
<protein>
    <recommendedName>
        <fullName evidence="4">Secreted RxLR effector peptide protein</fullName>
    </recommendedName>
</protein>